<name>A0ABW9XV62_9BACL</name>
<accession>A0ABW9XV62</accession>
<protein>
    <submittedName>
        <fullName evidence="2">Phosphodiester glycosidase family protein</fullName>
    </submittedName>
</protein>
<evidence type="ECO:0000259" key="1">
    <source>
        <dbReference type="Pfam" id="PF09992"/>
    </source>
</evidence>
<sequence length="408" mass="41904">MGVQLPAGRKLKLSAPVQVLYATGNPAVAKVNAAGVLTPVAPGRTTLTISVSPASAGYAGALKLPVTVAKPAMPVKLAFEPKLEARTVKIAGRSFAVRTVTIPKGMPVTAGYANRRIGTTQSLAGIASAYQADIAINGAFFDSYSGIPDPYGMLISGGQPAHIGNTGTTIGFKWDGGAVMDTLRLSINGTVSAADGRTRSWYAYFMNRLPTGQSAATLFTPQRGKTLGFAAENAVVVQRGVVTAIRHGADAAIPADGFVIVYQGGEAGQAERFSVGASVSYTLRTTNLIGASVDWSGVHTAVGAGPRLVADGKVALDAAAEGFRDPKILTGGGARSGIAIRRDGSILIATVPGATMKQWAEIMLQLGAGQAMNLDGGASSGMLFQGRTVTQPGRALSNALLFGKQLRY</sequence>
<evidence type="ECO:0000313" key="2">
    <source>
        <dbReference type="EMBL" id="NBD26570.1"/>
    </source>
</evidence>
<dbReference type="Pfam" id="PF09992">
    <property type="entry name" value="NAGPA"/>
    <property type="match status" value="1"/>
</dbReference>
<evidence type="ECO:0000313" key="3">
    <source>
        <dbReference type="Proteomes" id="UP000665561"/>
    </source>
</evidence>
<dbReference type="InterPro" id="IPR018711">
    <property type="entry name" value="NAGPA"/>
</dbReference>
<organism evidence="2 3">
    <name type="scientific">Paenibacillus glycinis</name>
    <dbReference type="NCBI Taxonomy" id="2697035"/>
    <lineage>
        <taxon>Bacteria</taxon>
        <taxon>Bacillati</taxon>
        <taxon>Bacillota</taxon>
        <taxon>Bacilli</taxon>
        <taxon>Bacillales</taxon>
        <taxon>Paenibacillaceae</taxon>
        <taxon>Paenibacillus</taxon>
    </lineage>
</organism>
<dbReference type="EMBL" id="JAAAMV010000022">
    <property type="protein sequence ID" value="NBD26570.1"/>
    <property type="molecule type" value="Genomic_DNA"/>
</dbReference>
<dbReference type="PANTHER" id="PTHR40446">
    <property type="entry name" value="N-ACETYLGLUCOSAMINE-1-PHOSPHODIESTER ALPHA-N-ACETYLGLUCOSAMINIDASE"/>
    <property type="match status" value="1"/>
</dbReference>
<dbReference type="Proteomes" id="UP000665561">
    <property type="component" value="Unassembled WGS sequence"/>
</dbReference>
<dbReference type="PANTHER" id="PTHR40446:SF2">
    <property type="entry name" value="N-ACETYLGLUCOSAMINE-1-PHOSPHODIESTER ALPHA-N-ACETYLGLUCOSAMINIDASE"/>
    <property type="match status" value="1"/>
</dbReference>
<keyword evidence="2" id="KW-0326">Glycosidase</keyword>
<comment type="caution">
    <text evidence="2">The sequence shown here is derived from an EMBL/GenBank/DDBJ whole genome shotgun (WGS) entry which is preliminary data.</text>
</comment>
<dbReference type="GO" id="GO:0016798">
    <property type="term" value="F:hydrolase activity, acting on glycosyl bonds"/>
    <property type="evidence" value="ECO:0007669"/>
    <property type="project" value="UniProtKB-KW"/>
</dbReference>
<reference evidence="2 3" key="1">
    <citation type="submission" date="2020-01" db="EMBL/GenBank/DDBJ databases">
        <title>Paenibacillus soybeanensis sp. nov. isolated from the nodules of soybean (Glycine max(L.) Merr).</title>
        <authorList>
            <person name="Wang H."/>
        </authorList>
    </citation>
    <scope>NUCLEOTIDE SEQUENCE [LARGE SCALE GENOMIC DNA]</scope>
    <source>
        <strain evidence="2 3">T1</strain>
    </source>
</reference>
<keyword evidence="3" id="KW-1185">Reference proteome</keyword>
<proteinExistence type="predicted"/>
<gene>
    <name evidence="2" type="ORF">GT019_22075</name>
</gene>
<keyword evidence="2" id="KW-0378">Hydrolase</keyword>
<feature type="domain" description="Phosphodiester glycosidase" evidence="1">
    <location>
        <begin position="235"/>
        <end position="402"/>
    </location>
</feature>